<reference evidence="1 2" key="1">
    <citation type="journal article" date="2019" name="Commun. Biol.">
        <title>The bagworm genome reveals a unique fibroin gene that provides high tensile strength.</title>
        <authorList>
            <person name="Kono N."/>
            <person name="Nakamura H."/>
            <person name="Ohtoshi R."/>
            <person name="Tomita M."/>
            <person name="Numata K."/>
            <person name="Arakawa K."/>
        </authorList>
    </citation>
    <scope>NUCLEOTIDE SEQUENCE [LARGE SCALE GENOMIC DNA]</scope>
</reference>
<dbReference type="EMBL" id="BGZK01000848">
    <property type="protein sequence ID" value="GBP62722.1"/>
    <property type="molecule type" value="Genomic_DNA"/>
</dbReference>
<dbReference type="AlphaFoldDB" id="A0A4C1XID0"/>
<name>A0A4C1XID0_EUMVA</name>
<organism evidence="1 2">
    <name type="scientific">Eumeta variegata</name>
    <name type="common">Bagworm moth</name>
    <name type="synonym">Eumeta japonica</name>
    <dbReference type="NCBI Taxonomy" id="151549"/>
    <lineage>
        <taxon>Eukaryota</taxon>
        <taxon>Metazoa</taxon>
        <taxon>Ecdysozoa</taxon>
        <taxon>Arthropoda</taxon>
        <taxon>Hexapoda</taxon>
        <taxon>Insecta</taxon>
        <taxon>Pterygota</taxon>
        <taxon>Neoptera</taxon>
        <taxon>Endopterygota</taxon>
        <taxon>Lepidoptera</taxon>
        <taxon>Glossata</taxon>
        <taxon>Ditrysia</taxon>
        <taxon>Tineoidea</taxon>
        <taxon>Psychidae</taxon>
        <taxon>Oiketicinae</taxon>
        <taxon>Eumeta</taxon>
    </lineage>
</organism>
<evidence type="ECO:0008006" key="3">
    <source>
        <dbReference type="Google" id="ProtNLM"/>
    </source>
</evidence>
<dbReference type="Proteomes" id="UP000299102">
    <property type="component" value="Unassembled WGS sequence"/>
</dbReference>
<accession>A0A4C1XID0</accession>
<evidence type="ECO:0000313" key="2">
    <source>
        <dbReference type="Proteomes" id="UP000299102"/>
    </source>
</evidence>
<sequence length="103" mass="11264">MCKYKELISCRTGVSAGGGGWEPLGQPYFDNSTKREATAAVGQPAYLHCRVRNLADRANQNRERDQNRYRSIQKAFYAHAGGAAAMNYAGKAPTRKGKQCPPG</sequence>
<evidence type="ECO:0000313" key="1">
    <source>
        <dbReference type="EMBL" id="GBP62722.1"/>
    </source>
</evidence>
<proteinExistence type="predicted"/>
<protein>
    <recommendedName>
        <fullName evidence="3">Ig-like domain-containing protein</fullName>
    </recommendedName>
</protein>
<keyword evidence="2" id="KW-1185">Reference proteome</keyword>
<dbReference type="OrthoDB" id="6427221at2759"/>
<gene>
    <name evidence="1" type="ORF">EVAR_56240_1</name>
</gene>
<comment type="caution">
    <text evidence="1">The sequence shown here is derived from an EMBL/GenBank/DDBJ whole genome shotgun (WGS) entry which is preliminary data.</text>
</comment>
<dbReference type="STRING" id="151549.A0A4C1XID0"/>